<keyword evidence="3" id="KW-1185">Reference proteome</keyword>
<dbReference type="Proteomes" id="UP000694560">
    <property type="component" value="Unplaced"/>
</dbReference>
<sequence length="116" mass="11956">MMDDNKQLALRIDGRSAAGQEVTALRAELAATGRRLAELGSDPPWSTARTALKVGPQFGTPGTHTPSAPHIPEKLSPSLGAGRGKRGAGGSGKRLCVKVKELRPISPGVLVVLSPG</sequence>
<reference evidence="2" key="2">
    <citation type="submission" date="2025-09" db="UniProtKB">
        <authorList>
            <consortium name="Ensembl"/>
        </authorList>
    </citation>
    <scope>IDENTIFICATION</scope>
</reference>
<name>A0A8C5X7N6_9PASS</name>
<dbReference type="OrthoDB" id="6430345at2759"/>
<evidence type="ECO:0000313" key="2">
    <source>
        <dbReference type="Ensembl" id="ENSMCSP00000016878.1"/>
    </source>
</evidence>
<reference evidence="2" key="1">
    <citation type="submission" date="2025-08" db="UniProtKB">
        <authorList>
            <consortium name="Ensembl"/>
        </authorList>
    </citation>
    <scope>IDENTIFICATION</scope>
</reference>
<protein>
    <submittedName>
        <fullName evidence="2">Uncharacterized protein</fullName>
    </submittedName>
</protein>
<evidence type="ECO:0000256" key="1">
    <source>
        <dbReference type="SAM" id="MobiDB-lite"/>
    </source>
</evidence>
<proteinExistence type="predicted"/>
<dbReference type="AlphaFoldDB" id="A0A8C5X7N6"/>
<evidence type="ECO:0000313" key="3">
    <source>
        <dbReference type="Proteomes" id="UP000694560"/>
    </source>
</evidence>
<organism evidence="2 3">
    <name type="scientific">Malurus cyaneus samueli</name>
    <dbReference type="NCBI Taxonomy" id="2593467"/>
    <lineage>
        <taxon>Eukaryota</taxon>
        <taxon>Metazoa</taxon>
        <taxon>Chordata</taxon>
        <taxon>Craniata</taxon>
        <taxon>Vertebrata</taxon>
        <taxon>Euteleostomi</taxon>
        <taxon>Archelosauria</taxon>
        <taxon>Archosauria</taxon>
        <taxon>Dinosauria</taxon>
        <taxon>Saurischia</taxon>
        <taxon>Theropoda</taxon>
        <taxon>Coelurosauria</taxon>
        <taxon>Aves</taxon>
        <taxon>Neognathae</taxon>
        <taxon>Neoaves</taxon>
        <taxon>Telluraves</taxon>
        <taxon>Australaves</taxon>
        <taxon>Passeriformes</taxon>
        <taxon>Meliphagoidea</taxon>
        <taxon>Maluridae</taxon>
        <taxon>Malurus</taxon>
    </lineage>
</organism>
<dbReference type="Ensembl" id="ENSMCST00000017309.1">
    <property type="protein sequence ID" value="ENSMCSP00000016878.1"/>
    <property type="gene ID" value="ENSMCSG00000011874.1"/>
</dbReference>
<accession>A0A8C5X7N6</accession>
<feature type="region of interest" description="Disordered" evidence="1">
    <location>
        <begin position="39"/>
        <end position="92"/>
    </location>
</feature>